<dbReference type="PaxDb" id="449447-MAE_59700"/>
<gene>
    <name evidence="1" type="ordered locus">MAE_59700</name>
</gene>
<dbReference type="BioCyc" id="MAER449447:MAE_RS26055-MONOMER"/>
<sequence>MINREQLRKNLELFFQQEVNKIIMTVPYAGHLTDKNQVLNEKYYVRHLIETIKRIRLTSQTDALALAYMIDEDYEAARLWGRYTAQEMTHDLLFIKDLRQHGYTEKQVFEIQPFQATEAMIDYLKNKIKEIGSLPAVAYSLFVEWNSDQSSGYVIDKVAEKFSKSFVIGAKAHVKIDENEDHYEMMLDVAHRLIVKYADEEILIDILRKIAEFIAAYFYELYQETVITS</sequence>
<dbReference type="InterPro" id="IPR016084">
    <property type="entry name" value="Haem_Oase-like_multi-hlx"/>
</dbReference>
<dbReference type="EMBL" id="AP009552">
    <property type="protein sequence ID" value="BAG05792.1"/>
    <property type="molecule type" value="Genomic_DNA"/>
</dbReference>
<name>B0JJ84_MICAN</name>
<dbReference type="STRING" id="449447.MAE_59700"/>
<dbReference type="Gene3D" id="1.20.910.10">
    <property type="entry name" value="Heme oxygenase-like"/>
    <property type="match status" value="1"/>
</dbReference>
<protein>
    <submittedName>
        <fullName evidence="1">Uncharacterized protein</fullName>
    </submittedName>
</protein>
<keyword evidence="2" id="KW-1185">Reference proteome</keyword>
<dbReference type="SUPFAM" id="SSF48613">
    <property type="entry name" value="Heme oxygenase-like"/>
    <property type="match status" value="1"/>
</dbReference>
<accession>B0JJ84</accession>
<dbReference type="KEGG" id="mar:MAE_59700"/>
<evidence type="ECO:0000313" key="2">
    <source>
        <dbReference type="Proteomes" id="UP000001510"/>
    </source>
</evidence>
<dbReference type="Proteomes" id="UP000001510">
    <property type="component" value="Chromosome"/>
</dbReference>
<dbReference type="EnsemblBacteria" id="BAG05792">
    <property type="protein sequence ID" value="BAG05792"/>
    <property type="gene ID" value="MAE_59700"/>
</dbReference>
<evidence type="ECO:0000313" key="1">
    <source>
        <dbReference type="EMBL" id="BAG05792.1"/>
    </source>
</evidence>
<proteinExistence type="predicted"/>
<dbReference type="AlphaFoldDB" id="B0JJ84"/>
<dbReference type="RefSeq" id="WP_012268142.1">
    <property type="nucleotide sequence ID" value="NC_010296.1"/>
</dbReference>
<organism evidence="1 2">
    <name type="scientific">Microcystis aeruginosa (strain NIES-843 / IAM M-2473)</name>
    <dbReference type="NCBI Taxonomy" id="449447"/>
    <lineage>
        <taxon>Bacteria</taxon>
        <taxon>Bacillati</taxon>
        <taxon>Cyanobacteriota</taxon>
        <taxon>Cyanophyceae</taxon>
        <taxon>Oscillatoriophycideae</taxon>
        <taxon>Chroococcales</taxon>
        <taxon>Microcystaceae</taxon>
        <taxon>Microcystis</taxon>
    </lineage>
</organism>
<dbReference type="eggNOG" id="ENOG5032FK7">
    <property type="taxonomic scope" value="Bacteria"/>
</dbReference>
<dbReference type="HOGENOM" id="CLU_103264_0_0_3"/>
<reference evidence="1 2" key="1">
    <citation type="journal article" date="2007" name="DNA Res.">
        <title>Complete genomic structure of the bloom-forming toxic cyanobacterium Microcystis aeruginosa NIES-843.</title>
        <authorList>
            <person name="Kaneko T."/>
            <person name="Nakajima N."/>
            <person name="Okamoto S."/>
            <person name="Suzuki I."/>
            <person name="Tanabe Y."/>
            <person name="Tamaoki M."/>
            <person name="Nakamura Y."/>
            <person name="Kasai F."/>
            <person name="Watanabe A."/>
            <person name="Kawashima K."/>
            <person name="Kishida Y."/>
            <person name="Ono A."/>
            <person name="Shimizu Y."/>
            <person name="Takahashi C."/>
            <person name="Minami C."/>
            <person name="Fujishiro T."/>
            <person name="Kohara M."/>
            <person name="Katoh M."/>
            <person name="Nakazaki N."/>
            <person name="Nakayama S."/>
            <person name="Yamada M."/>
            <person name="Tabata S."/>
            <person name="Watanabe M.M."/>
        </authorList>
    </citation>
    <scope>NUCLEOTIDE SEQUENCE [LARGE SCALE GENOMIC DNA]</scope>
    <source>
        <strain evidence="2">NIES-843 / IAM M-247</strain>
    </source>
</reference>